<feature type="transmembrane region" description="Helical" evidence="1">
    <location>
        <begin position="97"/>
        <end position="117"/>
    </location>
</feature>
<dbReference type="Pfam" id="PF19853">
    <property type="entry name" value="DUF6328"/>
    <property type="match status" value="1"/>
</dbReference>
<evidence type="ECO:0000313" key="2">
    <source>
        <dbReference type="EMBL" id="MFI6498972.1"/>
    </source>
</evidence>
<feature type="transmembrane region" description="Helical" evidence="1">
    <location>
        <begin position="21"/>
        <end position="42"/>
    </location>
</feature>
<keyword evidence="3" id="KW-1185">Reference proteome</keyword>
<keyword evidence="1" id="KW-1133">Transmembrane helix</keyword>
<gene>
    <name evidence="2" type="ORF">ACIBG2_16410</name>
</gene>
<feature type="transmembrane region" description="Helical" evidence="1">
    <location>
        <begin position="54"/>
        <end position="76"/>
    </location>
</feature>
<accession>A0ABW7YSS7</accession>
<comment type="caution">
    <text evidence="2">The sequence shown here is derived from an EMBL/GenBank/DDBJ whole genome shotgun (WGS) entry which is preliminary data.</text>
</comment>
<sequence>MTQSDESHKDRVNREFQELLQGLRVAVTGVQVLFAFLLTVPFQAGFSKIDTVGLWLFFVALMGSALASVCFIAPAAQHRLIFRTGLKERMLKRANRLGVAGATFLLVAMTAAVALVAEVVLNAWPATLFGAAVALTAGWFWLIQPLVDVRRAKGELQLET</sequence>
<organism evidence="2 3">
    <name type="scientific">Nonomuraea typhae</name>
    <dbReference type="NCBI Taxonomy" id="2603600"/>
    <lineage>
        <taxon>Bacteria</taxon>
        <taxon>Bacillati</taxon>
        <taxon>Actinomycetota</taxon>
        <taxon>Actinomycetes</taxon>
        <taxon>Streptosporangiales</taxon>
        <taxon>Streptosporangiaceae</taxon>
        <taxon>Nonomuraea</taxon>
    </lineage>
</organism>
<proteinExistence type="predicted"/>
<keyword evidence="1" id="KW-0472">Membrane</keyword>
<dbReference type="RefSeq" id="WP_397082205.1">
    <property type="nucleotide sequence ID" value="NZ_JBITGY010000004.1"/>
</dbReference>
<dbReference type="EMBL" id="JBITGY010000004">
    <property type="protein sequence ID" value="MFI6498972.1"/>
    <property type="molecule type" value="Genomic_DNA"/>
</dbReference>
<evidence type="ECO:0000313" key="3">
    <source>
        <dbReference type="Proteomes" id="UP001612741"/>
    </source>
</evidence>
<dbReference type="InterPro" id="IPR046291">
    <property type="entry name" value="DUF6328"/>
</dbReference>
<keyword evidence="1" id="KW-0812">Transmembrane</keyword>
<name>A0ABW7YSS7_9ACTN</name>
<evidence type="ECO:0000256" key="1">
    <source>
        <dbReference type="SAM" id="Phobius"/>
    </source>
</evidence>
<protein>
    <submittedName>
        <fullName evidence="2">DUF6328 family protein</fullName>
    </submittedName>
</protein>
<feature type="transmembrane region" description="Helical" evidence="1">
    <location>
        <begin position="123"/>
        <end position="143"/>
    </location>
</feature>
<reference evidence="2 3" key="1">
    <citation type="submission" date="2024-10" db="EMBL/GenBank/DDBJ databases">
        <title>The Natural Products Discovery Center: Release of the First 8490 Sequenced Strains for Exploring Actinobacteria Biosynthetic Diversity.</title>
        <authorList>
            <person name="Kalkreuter E."/>
            <person name="Kautsar S.A."/>
            <person name="Yang D."/>
            <person name="Bader C.D."/>
            <person name="Teijaro C.N."/>
            <person name="Fluegel L."/>
            <person name="Davis C.M."/>
            <person name="Simpson J.R."/>
            <person name="Lauterbach L."/>
            <person name="Steele A.D."/>
            <person name="Gui C."/>
            <person name="Meng S."/>
            <person name="Li G."/>
            <person name="Viehrig K."/>
            <person name="Ye F."/>
            <person name="Su P."/>
            <person name="Kiefer A.F."/>
            <person name="Nichols A."/>
            <person name="Cepeda A.J."/>
            <person name="Yan W."/>
            <person name="Fan B."/>
            <person name="Jiang Y."/>
            <person name="Adhikari A."/>
            <person name="Zheng C.-J."/>
            <person name="Schuster L."/>
            <person name="Cowan T.M."/>
            <person name="Smanski M.J."/>
            <person name="Chevrette M.G."/>
            <person name="De Carvalho L.P.S."/>
            <person name="Shen B."/>
        </authorList>
    </citation>
    <scope>NUCLEOTIDE SEQUENCE [LARGE SCALE GENOMIC DNA]</scope>
    <source>
        <strain evidence="2 3">NPDC050545</strain>
    </source>
</reference>
<dbReference type="Proteomes" id="UP001612741">
    <property type="component" value="Unassembled WGS sequence"/>
</dbReference>